<comment type="caution">
    <text evidence="1">The sequence shown here is derived from an EMBL/GenBank/DDBJ whole genome shotgun (WGS) entry which is preliminary data.</text>
</comment>
<proteinExistence type="predicted"/>
<organism evidence="1 2">
    <name type="scientific">Candidatus Egerieousia excrementavium</name>
    <dbReference type="NCBI Taxonomy" id="2840778"/>
    <lineage>
        <taxon>Bacteria</taxon>
        <taxon>Pseudomonadati</taxon>
        <taxon>Bacteroidota</taxon>
        <taxon>Bacteroidia</taxon>
        <taxon>Bacteroidales</taxon>
        <taxon>Candidatus Egerieousia</taxon>
    </lineage>
</organism>
<reference evidence="1" key="1">
    <citation type="submission" date="2020-10" db="EMBL/GenBank/DDBJ databases">
        <authorList>
            <person name="Gilroy R."/>
        </authorList>
    </citation>
    <scope>NUCLEOTIDE SEQUENCE</scope>
    <source>
        <strain evidence="1">15467</strain>
    </source>
</reference>
<evidence type="ECO:0000313" key="2">
    <source>
        <dbReference type="Proteomes" id="UP000823635"/>
    </source>
</evidence>
<dbReference type="AlphaFoldDB" id="A0A9D9GW67"/>
<dbReference type="EMBL" id="JADINB010000118">
    <property type="protein sequence ID" value="MBO8429290.1"/>
    <property type="molecule type" value="Genomic_DNA"/>
</dbReference>
<reference evidence="1" key="2">
    <citation type="journal article" date="2021" name="PeerJ">
        <title>Extensive microbial diversity within the chicken gut microbiome revealed by metagenomics and culture.</title>
        <authorList>
            <person name="Gilroy R."/>
            <person name="Ravi A."/>
            <person name="Getino M."/>
            <person name="Pursley I."/>
            <person name="Horton D.L."/>
            <person name="Alikhan N.F."/>
            <person name="Baker D."/>
            <person name="Gharbi K."/>
            <person name="Hall N."/>
            <person name="Watson M."/>
            <person name="Adriaenssens E.M."/>
            <person name="Foster-Nyarko E."/>
            <person name="Jarju S."/>
            <person name="Secka A."/>
            <person name="Antonio M."/>
            <person name="Oren A."/>
            <person name="Chaudhuri R.R."/>
            <person name="La Ragione R."/>
            <person name="Hildebrand F."/>
            <person name="Pallen M.J."/>
        </authorList>
    </citation>
    <scope>NUCLEOTIDE SEQUENCE</scope>
    <source>
        <strain evidence="1">15467</strain>
    </source>
</reference>
<name>A0A9D9GW67_9BACT</name>
<accession>A0A9D9GW67</accession>
<dbReference type="Proteomes" id="UP000823635">
    <property type="component" value="Unassembled WGS sequence"/>
</dbReference>
<protein>
    <submittedName>
        <fullName evidence="1">Uncharacterized protein</fullName>
    </submittedName>
</protein>
<sequence>MLKILLLTVIVVAFCVFALSVSIIFKKDGKFPDGEISHNKALVKQGIQCAKVEEKILWGKKGRYMKKDSCTPEDCSECGADCGAVFGNGTAGK</sequence>
<gene>
    <name evidence="1" type="ORF">IAC68_05110</name>
</gene>
<evidence type="ECO:0000313" key="1">
    <source>
        <dbReference type="EMBL" id="MBO8429290.1"/>
    </source>
</evidence>